<feature type="transmembrane region" description="Helical" evidence="5">
    <location>
        <begin position="167"/>
        <end position="188"/>
    </location>
</feature>
<name>A0ABP8Y3D7_9MICO</name>
<dbReference type="Pfam" id="PF01040">
    <property type="entry name" value="UbiA"/>
    <property type="match status" value="1"/>
</dbReference>
<comment type="subcellular location">
    <subcellularLocation>
        <location evidence="1">Membrane</location>
        <topology evidence="1">Multi-pass membrane protein</topology>
    </subcellularLocation>
</comment>
<dbReference type="Proteomes" id="UP001500556">
    <property type="component" value="Unassembled WGS sequence"/>
</dbReference>
<evidence type="ECO:0000313" key="6">
    <source>
        <dbReference type="EMBL" id="GAA4721103.1"/>
    </source>
</evidence>
<dbReference type="InterPro" id="IPR044878">
    <property type="entry name" value="UbiA_sf"/>
</dbReference>
<evidence type="ECO:0000256" key="5">
    <source>
        <dbReference type="SAM" id="Phobius"/>
    </source>
</evidence>
<sequence length="279" mass="27486">MDAATGGGHRPTLARGRALLEAAHLGPSVAVTVLTALLAVAAGHHLGRGALVVAAVAAGQLSIGWSNDLVDAPRDRQVGRTDKPLATGAVREGTVRVATAVALGACAVLSLACGWRSGVAHLLLVVGSGWAYNLGLKRTAASALPYAVAFGTLPAVVSLALPHPVVAPAWMLATGALLGVGAHLLNALPDLADDEATGVRGLPHLLGAPTVRVLAPVVLLAGSAVAVLGPPGPVPASAAVAGILCVTLAAVAVTTRGRTPFLASIGIALVDVVGLLLRG</sequence>
<evidence type="ECO:0000256" key="1">
    <source>
        <dbReference type="ARBA" id="ARBA00004141"/>
    </source>
</evidence>
<reference evidence="7" key="1">
    <citation type="journal article" date="2019" name="Int. J. Syst. Evol. Microbiol.">
        <title>The Global Catalogue of Microorganisms (GCM) 10K type strain sequencing project: providing services to taxonomists for standard genome sequencing and annotation.</title>
        <authorList>
            <consortium name="The Broad Institute Genomics Platform"/>
            <consortium name="The Broad Institute Genome Sequencing Center for Infectious Disease"/>
            <person name="Wu L."/>
            <person name="Ma J."/>
        </authorList>
    </citation>
    <scope>NUCLEOTIDE SEQUENCE [LARGE SCALE GENOMIC DNA]</scope>
    <source>
        <strain evidence="7">JCM 18961</strain>
    </source>
</reference>
<accession>A0ABP8Y3D7</accession>
<organism evidence="6 7">
    <name type="scientific">Pedococcus ginsenosidimutans</name>
    <dbReference type="NCBI Taxonomy" id="490570"/>
    <lineage>
        <taxon>Bacteria</taxon>
        <taxon>Bacillati</taxon>
        <taxon>Actinomycetota</taxon>
        <taxon>Actinomycetes</taxon>
        <taxon>Micrococcales</taxon>
        <taxon>Intrasporangiaceae</taxon>
        <taxon>Pedococcus</taxon>
    </lineage>
</organism>
<feature type="transmembrane region" description="Helical" evidence="5">
    <location>
        <begin position="234"/>
        <end position="253"/>
    </location>
</feature>
<comment type="caution">
    <text evidence="6">The sequence shown here is derived from an EMBL/GenBank/DDBJ whole genome shotgun (WGS) entry which is preliminary data.</text>
</comment>
<dbReference type="RefSeq" id="WP_345502701.1">
    <property type="nucleotide sequence ID" value="NZ_BAABLO010000005.1"/>
</dbReference>
<proteinExistence type="predicted"/>
<evidence type="ECO:0000256" key="4">
    <source>
        <dbReference type="ARBA" id="ARBA00023136"/>
    </source>
</evidence>
<keyword evidence="7" id="KW-1185">Reference proteome</keyword>
<feature type="transmembrane region" description="Helical" evidence="5">
    <location>
        <begin position="93"/>
        <end position="112"/>
    </location>
</feature>
<feature type="transmembrane region" description="Helical" evidence="5">
    <location>
        <begin position="260"/>
        <end position="277"/>
    </location>
</feature>
<dbReference type="CDD" id="cd13956">
    <property type="entry name" value="PT_UbiA"/>
    <property type="match status" value="1"/>
</dbReference>
<evidence type="ECO:0000256" key="2">
    <source>
        <dbReference type="ARBA" id="ARBA00022692"/>
    </source>
</evidence>
<evidence type="ECO:0000313" key="7">
    <source>
        <dbReference type="Proteomes" id="UP001500556"/>
    </source>
</evidence>
<keyword evidence="2 5" id="KW-0812">Transmembrane</keyword>
<keyword evidence="4 5" id="KW-0472">Membrane</keyword>
<feature type="transmembrane region" description="Helical" evidence="5">
    <location>
        <begin position="209"/>
        <end position="228"/>
    </location>
</feature>
<dbReference type="Gene3D" id="1.10.357.140">
    <property type="entry name" value="UbiA prenyltransferase"/>
    <property type="match status" value="1"/>
</dbReference>
<dbReference type="InterPro" id="IPR000537">
    <property type="entry name" value="UbiA_prenyltransferase"/>
</dbReference>
<dbReference type="EMBL" id="BAABLO010000005">
    <property type="protein sequence ID" value="GAA4721103.1"/>
    <property type="molecule type" value="Genomic_DNA"/>
</dbReference>
<evidence type="ECO:0000256" key="3">
    <source>
        <dbReference type="ARBA" id="ARBA00022989"/>
    </source>
</evidence>
<keyword evidence="3 5" id="KW-1133">Transmembrane helix</keyword>
<protein>
    <submittedName>
        <fullName evidence="6">UbiA family prenyltransferase</fullName>
    </submittedName>
</protein>
<feature type="transmembrane region" description="Helical" evidence="5">
    <location>
        <begin position="143"/>
        <end position="161"/>
    </location>
</feature>
<gene>
    <name evidence="6" type="ORF">GCM10025782_18430</name>
</gene>